<dbReference type="Pfam" id="PF00149">
    <property type="entry name" value="Metallophos"/>
    <property type="match status" value="1"/>
</dbReference>
<reference evidence="5 6" key="1">
    <citation type="submission" date="2021-02" db="EMBL/GenBank/DDBJ databases">
        <title>Lysobacter arenosi sp. nov., isolated from soil of gangwondo yeongwol, south Korea.</title>
        <authorList>
            <person name="Kim K.R."/>
            <person name="Kim K.H."/>
            <person name="Jeon C.O."/>
        </authorList>
    </citation>
    <scope>NUCLEOTIDE SEQUENCE [LARGE SCALE GENOMIC DNA]</scope>
    <source>
        <strain evidence="5 6">R7</strain>
    </source>
</reference>
<evidence type="ECO:0000313" key="5">
    <source>
        <dbReference type="EMBL" id="QSX75451.1"/>
    </source>
</evidence>
<gene>
    <name evidence="5" type="ORF">HIV01_002605</name>
</gene>
<dbReference type="InterPro" id="IPR032285">
    <property type="entry name" value="Metallophos_N"/>
</dbReference>
<evidence type="ECO:0000259" key="3">
    <source>
        <dbReference type="Pfam" id="PF16370"/>
    </source>
</evidence>
<evidence type="ECO:0000256" key="1">
    <source>
        <dbReference type="SAM" id="SignalP"/>
    </source>
</evidence>
<proteinExistence type="predicted"/>
<feature type="signal peptide" evidence="1">
    <location>
        <begin position="1"/>
        <end position="20"/>
    </location>
</feature>
<evidence type="ECO:0000259" key="2">
    <source>
        <dbReference type="Pfam" id="PF00149"/>
    </source>
</evidence>
<accession>A0ABX7RDF1</accession>
<evidence type="ECO:0000313" key="6">
    <source>
        <dbReference type="Proteomes" id="UP000663400"/>
    </source>
</evidence>
<dbReference type="InterPro" id="IPR032288">
    <property type="entry name" value="Metallophos_C"/>
</dbReference>
<feature type="domain" description="Calcineurin-like phosphoesterase C-terminal" evidence="3">
    <location>
        <begin position="353"/>
        <end position="517"/>
    </location>
</feature>
<dbReference type="PANTHER" id="PTHR43143">
    <property type="entry name" value="METALLOPHOSPHOESTERASE, CALCINEURIN SUPERFAMILY"/>
    <property type="match status" value="1"/>
</dbReference>
<dbReference type="EMBL" id="CP071517">
    <property type="protein sequence ID" value="QSX75451.1"/>
    <property type="molecule type" value="Genomic_DNA"/>
</dbReference>
<dbReference type="CDD" id="cd00838">
    <property type="entry name" value="MPP_superfamily"/>
    <property type="match status" value="1"/>
</dbReference>
<dbReference type="PANTHER" id="PTHR43143:SF6">
    <property type="entry name" value="BLL3016 PROTEIN"/>
    <property type="match status" value="1"/>
</dbReference>
<feature type="chain" id="PRO_5046012696" evidence="1">
    <location>
        <begin position="21"/>
        <end position="534"/>
    </location>
</feature>
<dbReference type="SUPFAM" id="SSF117074">
    <property type="entry name" value="Hypothetical protein PA1324"/>
    <property type="match status" value="1"/>
</dbReference>
<dbReference type="SUPFAM" id="SSF56300">
    <property type="entry name" value="Metallo-dependent phosphatases"/>
    <property type="match status" value="1"/>
</dbReference>
<dbReference type="InterPro" id="IPR004843">
    <property type="entry name" value="Calcineurin-like_PHP"/>
</dbReference>
<keyword evidence="1" id="KW-0732">Signal</keyword>
<keyword evidence="6" id="KW-1185">Reference proteome</keyword>
<organism evidence="5 6">
    <name type="scientific">Lysobacter arenosi</name>
    <dbReference type="NCBI Taxonomy" id="2795387"/>
    <lineage>
        <taxon>Bacteria</taxon>
        <taxon>Pseudomonadati</taxon>
        <taxon>Pseudomonadota</taxon>
        <taxon>Gammaproteobacteria</taxon>
        <taxon>Lysobacterales</taxon>
        <taxon>Lysobacteraceae</taxon>
        <taxon>Lysobacter</taxon>
    </lineage>
</organism>
<protein>
    <submittedName>
        <fullName evidence="5">Calcineurin-like phosphoesterase C-terminal domain-containing protein</fullName>
    </submittedName>
</protein>
<dbReference type="Proteomes" id="UP000663400">
    <property type="component" value="Chromosome"/>
</dbReference>
<dbReference type="InterPro" id="IPR051918">
    <property type="entry name" value="STPP_CPPED1"/>
</dbReference>
<feature type="domain" description="Calcineurin-like phosphoesterase N-terminal" evidence="4">
    <location>
        <begin position="43"/>
        <end position="102"/>
    </location>
</feature>
<feature type="domain" description="Calcineurin-like phosphoesterase" evidence="2">
    <location>
        <begin position="143"/>
        <end position="333"/>
    </location>
</feature>
<dbReference type="Gene3D" id="3.60.21.10">
    <property type="match status" value="1"/>
</dbReference>
<dbReference type="InterPro" id="IPR013783">
    <property type="entry name" value="Ig-like_fold"/>
</dbReference>
<dbReference type="RefSeq" id="WP_200604762.1">
    <property type="nucleotide sequence ID" value="NZ_CP071517.1"/>
</dbReference>
<dbReference type="Pfam" id="PF16371">
    <property type="entry name" value="MetallophosN"/>
    <property type="match status" value="1"/>
</dbReference>
<sequence>MPRFQLLIALCLIFSSAAHAQAQPASITGTVYQDSNGNQRRDASERGIAGIKVSNGRELAVTDAQGRYRLHALDGSTVFVIKPAGYAAATGANGLPLFWHHAATLGHGPAGSPKLRYGGIAATAGGELDFALRKQSRLGGDLKMLVFGDPQPKSLTDVGYYERDIVAPLVGKHDVRLGLSLGDIVNDDLSLYPAMNRVTSQLGVPWMHVPGNHDLDFDATRDEDALLSFRNVFGPDSYAWEEPQASFIVLDDVVYLPGQNPAYVGGLREDQFAFLQAYLATLPKDRRVVISVHIPFFEPYPGVESFRRVDRDRLFAMLKDHSQVLLLSAHTHNQRHYRHDAATGWHGAQPLHEYNVGATCGAFWSGVKDAQGIPDTTMSDGTPNGYAWLTFKPDGDYSLRYQVARAPADRAMALYAPKVLRLGAWAANGVYANVFMGDADSRVEYRIDEGAWKPMRRVSQPDPTLVAENTADDKAGQLRGYDRSPEAVPSTHLWRGVLPTDVGAGEHLIQVRVFDRWRGELVDQTSYRLDQAKE</sequence>
<dbReference type="Gene3D" id="2.60.40.10">
    <property type="entry name" value="Immunoglobulins"/>
    <property type="match status" value="1"/>
</dbReference>
<evidence type="ECO:0000259" key="4">
    <source>
        <dbReference type="Pfam" id="PF16371"/>
    </source>
</evidence>
<dbReference type="InterPro" id="IPR029052">
    <property type="entry name" value="Metallo-depent_PP-like"/>
</dbReference>
<dbReference type="Pfam" id="PF16370">
    <property type="entry name" value="MetallophosC"/>
    <property type="match status" value="1"/>
</dbReference>
<name>A0ABX7RDF1_9GAMM</name>